<dbReference type="SUPFAM" id="SSF52058">
    <property type="entry name" value="L domain-like"/>
    <property type="match status" value="1"/>
</dbReference>
<keyword evidence="5" id="KW-1185">Reference proteome</keyword>
<dbReference type="AlphaFoldDB" id="A0A4R9J7N1"/>
<dbReference type="OrthoDB" id="901479at2"/>
<organism evidence="4 5">
    <name type="scientific">Leptospira koniambonensis</name>
    <dbReference type="NCBI Taxonomy" id="2484950"/>
    <lineage>
        <taxon>Bacteria</taxon>
        <taxon>Pseudomonadati</taxon>
        <taxon>Spirochaetota</taxon>
        <taxon>Spirochaetia</taxon>
        <taxon>Leptospirales</taxon>
        <taxon>Leptospiraceae</taxon>
        <taxon>Leptospira</taxon>
    </lineage>
</organism>
<reference evidence="4" key="1">
    <citation type="journal article" date="2019" name="PLoS Negl. Trop. Dis.">
        <title>Revisiting the worldwide diversity of Leptospira species in the environment.</title>
        <authorList>
            <person name="Vincent A.T."/>
            <person name="Schiettekatte O."/>
            <person name="Bourhy P."/>
            <person name="Veyrier F.J."/>
            <person name="Picardeau M."/>
        </authorList>
    </citation>
    <scope>NUCLEOTIDE SEQUENCE [LARGE SCALE GENOMIC DNA]</scope>
    <source>
        <strain evidence="4">201800265</strain>
    </source>
</reference>
<feature type="signal peptide" evidence="3">
    <location>
        <begin position="1"/>
        <end position="23"/>
    </location>
</feature>
<dbReference type="InterPro" id="IPR050715">
    <property type="entry name" value="LRR-SigEffector_domain"/>
</dbReference>
<dbReference type="SMART" id="SM00369">
    <property type="entry name" value="LRR_TYP"/>
    <property type="match status" value="7"/>
</dbReference>
<accession>A0A4R9J7N1</accession>
<dbReference type="PANTHER" id="PTHR45752:SF187">
    <property type="entry name" value="LEUCINE-RICH REPEAT AND IQ DOMAIN-CONTAINING PROTEIN 4"/>
    <property type="match status" value="1"/>
</dbReference>
<evidence type="ECO:0000256" key="3">
    <source>
        <dbReference type="SAM" id="SignalP"/>
    </source>
</evidence>
<proteinExistence type="predicted"/>
<dbReference type="Proteomes" id="UP000297871">
    <property type="component" value="Unassembled WGS sequence"/>
</dbReference>
<dbReference type="RefSeq" id="WP_135615000.1">
    <property type="nucleotide sequence ID" value="NZ_RQFY01000004.1"/>
</dbReference>
<dbReference type="InterPro" id="IPR032675">
    <property type="entry name" value="LRR_dom_sf"/>
</dbReference>
<dbReference type="SMART" id="SM00365">
    <property type="entry name" value="LRR_SD22"/>
    <property type="match status" value="4"/>
</dbReference>
<evidence type="ECO:0000313" key="5">
    <source>
        <dbReference type="Proteomes" id="UP000297871"/>
    </source>
</evidence>
<keyword evidence="1" id="KW-0433">Leucine-rich repeat</keyword>
<evidence type="ECO:0000256" key="2">
    <source>
        <dbReference type="ARBA" id="ARBA00022737"/>
    </source>
</evidence>
<protein>
    <submittedName>
        <fullName evidence="4">Leucine-rich repeat domain-containing protein</fullName>
    </submittedName>
</protein>
<evidence type="ECO:0000313" key="4">
    <source>
        <dbReference type="EMBL" id="TGL34766.1"/>
    </source>
</evidence>
<dbReference type="PANTHER" id="PTHR45752">
    <property type="entry name" value="LEUCINE-RICH REPEAT-CONTAINING"/>
    <property type="match status" value="1"/>
</dbReference>
<dbReference type="EMBL" id="RQFY01000004">
    <property type="protein sequence ID" value="TGL34766.1"/>
    <property type="molecule type" value="Genomic_DNA"/>
</dbReference>
<dbReference type="Pfam" id="PF13855">
    <property type="entry name" value="LRR_8"/>
    <property type="match status" value="2"/>
</dbReference>
<keyword evidence="3" id="KW-0732">Signal</keyword>
<name>A0A4R9J7N1_9LEPT</name>
<dbReference type="InterPro" id="IPR003591">
    <property type="entry name" value="Leu-rich_rpt_typical-subtyp"/>
</dbReference>
<feature type="chain" id="PRO_5020698353" evidence="3">
    <location>
        <begin position="24"/>
        <end position="625"/>
    </location>
</feature>
<dbReference type="SMART" id="SM00364">
    <property type="entry name" value="LRR_BAC"/>
    <property type="match status" value="5"/>
</dbReference>
<keyword evidence="2" id="KW-0677">Repeat</keyword>
<comment type="caution">
    <text evidence="4">The sequence shown here is derived from an EMBL/GenBank/DDBJ whole genome shotgun (WGS) entry which is preliminary data.</text>
</comment>
<dbReference type="Gene3D" id="3.80.10.10">
    <property type="entry name" value="Ribonuclease Inhibitor"/>
    <property type="match status" value="1"/>
</dbReference>
<sequence length="625" mass="72676">MNSKTLLVSVLLLSVFTFFDSNAESEKPEFYKISYQDLTENSTVFQIPFDFVVPKDYSLVSEPRSVLTQYVIHNEDIDSINLNGGVIDESKLNYPMYSIEPSTLFFYAKQKFYGEDERDGLKKTRIDTKGFPVLTIQGENKRKDSFNLILIHPNSGNWVIFLNFIPSKKQPEISQVLWENLIQGIKGEKSDLTFSSIPKRKFVPTYPDSKEFSKDVYYNQYVQPMNFPDIFPEPGKTSEAELYQMNPETSIIRRYTLSKPIIWTKGKKEVKFDCFIEYRIKEKSETFQAPGMQGFRRLETFRYSVFLYKGTVIEFDLVHKIDKSKNEEIFGPKNKTIEETKGDFEHLRISYLRERSPSFRKTQGGVRFYEDYLELSEVEKNEITELELKYLTEFPIELFKFKNLKSLTLAGNGLTEMDCKSIEGLKSLETLNLSKNKFNTVPECLLQLQSLKKLNLSYNPLKTIPSSVLKLDSIIELDLNDAQISEISDRVPNWSRLTHLYLSGNRIKRFPLSWGNLKSLSYIDLNENRLKKPPEYLSNIKNLEYISLEENEISEFPSELLSLNKLIRLDLAQNKITFLPETLCGKRKNPYPPTIYVGENPINKSNFKKIKSCSKSYGIYPNELN</sequence>
<dbReference type="PROSITE" id="PS51450">
    <property type="entry name" value="LRR"/>
    <property type="match status" value="1"/>
</dbReference>
<dbReference type="InterPro" id="IPR001611">
    <property type="entry name" value="Leu-rich_rpt"/>
</dbReference>
<evidence type="ECO:0000256" key="1">
    <source>
        <dbReference type="ARBA" id="ARBA00022614"/>
    </source>
</evidence>
<gene>
    <name evidence="4" type="ORF">EHQ52_09735</name>
</gene>